<dbReference type="PANTHER" id="PTHR43364">
    <property type="entry name" value="NADH-SPECIFIC METHYLGLYOXAL REDUCTASE-RELATED"/>
    <property type="match status" value="1"/>
</dbReference>
<comment type="caution">
    <text evidence="3">The sequence shown here is derived from an EMBL/GenBank/DDBJ whole genome shotgun (WGS) entry which is preliminary data.</text>
</comment>
<dbReference type="EMBL" id="BFBY01000005">
    <property type="protein sequence ID" value="GBG04945.1"/>
    <property type="molecule type" value="Genomic_DNA"/>
</dbReference>
<gene>
    <name evidence="3" type="primary">tas</name>
    <name evidence="3" type="ORF">LrDSM24759_08590</name>
</gene>
<reference evidence="4" key="1">
    <citation type="submission" date="2018-03" db="EMBL/GenBank/DDBJ databases">
        <title>New taxa in the Lactobacillus gasseri group.</title>
        <authorList>
            <person name="Tanizawa Y."/>
            <person name="Tohno M."/>
            <person name="Endo A."/>
            <person name="Arita M."/>
        </authorList>
    </citation>
    <scope>NUCLEOTIDE SEQUENCE [LARGE SCALE GENOMIC DNA]</scope>
    <source>
        <strain evidence="4">DSM 24759</strain>
    </source>
</reference>
<dbReference type="RefSeq" id="WP_117118282.1">
    <property type="nucleotide sequence ID" value="NZ_BFBY01000005.1"/>
</dbReference>
<dbReference type="Gene3D" id="3.20.20.100">
    <property type="entry name" value="NADP-dependent oxidoreductase domain"/>
    <property type="match status" value="1"/>
</dbReference>
<dbReference type="GO" id="GO:0016491">
    <property type="term" value="F:oxidoreductase activity"/>
    <property type="evidence" value="ECO:0007669"/>
    <property type="project" value="UniProtKB-KW"/>
</dbReference>
<dbReference type="SUPFAM" id="SSF51430">
    <property type="entry name" value="NAD(P)-linked oxidoreductase"/>
    <property type="match status" value="1"/>
</dbReference>
<dbReference type="InterPro" id="IPR023210">
    <property type="entry name" value="NADP_OxRdtase_dom"/>
</dbReference>
<dbReference type="CDD" id="cd19103">
    <property type="entry name" value="AKR_unchar"/>
    <property type="match status" value="1"/>
</dbReference>
<dbReference type="InterPro" id="IPR050523">
    <property type="entry name" value="AKR_Detox_Biosynth"/>
</dbReference>
<dbReference type="Proteomes" id="UP000257317">
    <property type="component" value="Unassembled WGS sequence"/>
</dbReference>
<dbReference type="GO" id="GO:0005829">
    <property type="term" value="C:cytosol"/>
    <property type="evidence" value="ECO:0007669"/>
    <property type="project" value="TreeGrafter"/>
</dbReference>
<accession>A0A2Z6TDF5</accession>
<dbReference type="PANTHER" id="PTHR43364:SF4">
    <property type="entry name" value="NAD(P)-LINKED OXIDOREDUCTASE SUPERFAMILY PROTEIN"/>
    <property type="match status" value="1"/>
</dbReference>
<dbReference type="AlphaFoldDB" id="A0A2Z6TDF5"/>
<feature type="domain" description="NADP-dependent oxidoreductase" evidence="2">
    <location>
        <begin position="6"/>
        <end position="292"/>
    </location>
</feature>
<sequence>MTKNTIVLGTWAWGDNNSYFGNNYDEDHFRPVFDAAIAKKLTFFDTATAYGNGGSEKILGDLMQSVPRNELTISTKFTPQMAPATDNPVQTMLDESLKRLGTDYIDYYWIHNDADVEKWTHDLLPVLKSGKIKHVGVSNHTLSEIKRVQEILAEEGFKLDAVQNHLSLLDRSSEKAGILDYCKENGLEFFAYMVLEQGALTGKYSVNNPFPAGSVRAQAYNDKLPQLTDLVDKLSEIGKKYDLSAAQTAMAWALSKDTFPIIGVTKVNQVEDAAQVAATRLTEAEVKELEAVAAKINVDTTGSWEPNMNE</sequence>
<proteinExistence type="predicted"/>
<dbReference type="InterPro" id="IPR036812">
    <property type="entry name" value="NAD(P)_OxRdtase_dom_sf"/>
</dbReference>
<evidence type="ECO:0000313" key="4">
    <source>
        <dbReference type="Proteomes" id="UP000257317"/>
    </source>
</evidence>
<protein>
    <submittedName>
        <fullName evidence="3">Aldo/keto reductase</fullName>
    </submittedName>
</protein>
<evidence type="ECO:0000256" key="1">
    <source>
        <dbReference type="ARBA" id="ARBA00023002"/>
    </source>
</evidence>
<name>A0A2Z6TDF5_9LACO</name>
<dbReference type="Pfam" id="PF00248">
    <property type="entry name" value="Aldo_ket_red"/>
    <property type="match status" value="1"/>
</dbReference>
<evidence type="ECO:0000313" key="3">
    <source>
        <dbReference type="EMBL" id="GBG04945.1"/>
    </source>
</evidence>
<organism evidence="3 4">
    <name type="scientific">Lactobacillus rodentium</name>
    <dbReference type="NCBI Taxonomy" id="947835"/>
    <lineage>
        <taxon>Bacteria</taxon>
        <taxon>Bacillati</taxon>
        <taxon>Bacillota</taxon>
        <taxon>Bacilli</taxon>
        <taxon>Lactobacillales</taxon>
        <taxon>Lactobacillaceae</taxon>
        <taxon>Lactobacillus</taxon>
    </lineage>
</organism>
<evidence type="ECO:0000259" key="2">
    <source>
        <dbReference type="Pfam" id="PF00248"/>
    </source>
</evidence>
<dbReference type="PRINTS" id="PR00069">
    <property type="entry name" value="ALDKETRDTASE"/>
</dbReference>
<keyword evidence="4" id="KW-1185">Reference proteome</keyword>
<keyword evidence="1" id="KW-0560">Oxidoreductase</keyword>
<dbReference type="OrthoDB" id="9773828at2"/>
<dbReference type="InterPro" id="IPR020471">
    <property type="entry name" value="AKR"/>
</dbReference>